<dbReference type="CDD" id="cd06170">
    <property type="entry name" value="LuxR_C_like"/>
    <property type="match status" value="1"/>
</dbReference>
<keyword evidence="3" id="KW-0804">Transcription</keyword>
<keyword evidence="6" id="KW-1185">Reference proteome</keyword>
<comment type="caution">
    <text evidence="5">The sequence shown here is derived from an EMBL/GenBank/DDBJ whole genome shotgun (WGS) entry which is preliminary data.</text>
</comment>
<evidence type="ECO:0000256" key="3">
    <source>
        <dbReference type="ARBA" id="ARBA00023163"/>
    </source>
</evidence>
<dbReference type="InterPro" id="IPR016032">
    <property type="entry name" value="Sig_transdc_resp-reg_C-effctor"/>
</dbReference>
<gene>
    <name evidence="5" type="ORF">EOE48_21575</name>
</gene>
<feature type="domain" description="HTH luxR-type" evidence="4">
    <location>
        <begin position="176"/>
        <end position="241"/>
    </location>
</feature>
<dbReference type="RefSeq" id="WP_127732950.1">
    <property type="nucleotide sequence ID" value="NZ_SACP01000026.1"/>
</dbReference>
<evidence type="ECO:0000256" key="2">
    <source>
        <dbReference type="ARBA" id="ARBA00023125"/>
    </source>
</evidence>
<dbReference type="InterPro" id="IPR036693">
    <property type="entry name" value="TF_LuxR_autoind-bd_dom_sf"/>
</dbReference>
<dbReference type="SUPFAM" id="SSF46894">
    <property type="entry name" value="C-terminal effector domain of the bipartite response regulators"/>
    <property type="match status" value="1"/>
</dbReference>
<name>A0A437NXV9_9HYPH</name>
<evidence type="ECO:0000313" key="6">
    <source>
        <dbReference type="Proteomes" id="UP000286997"/>
    </source>
</evidence>
<reference evidence="5 6" key="1">
    <citation type="submission" date="2019-01" db="EMBL/GenBank/DDBJ databases">
        <authorList>
            <person name="Chen W.-M."/>
        </authorList>
    </citation>
    <scope>NUCLEOTIDE SEQUENCE [LARGE SCALE GENOMIC DNA]</scope>
    <source>
        <strain evidence="5 6">TER-1</strain>
    </source>
</reference>
<dbReference type="GO" id="GO:0003677">
    <property type="term" value="F:DNA binding"/>
    <property type="evidence" value="ECO:0007669"/>
    <property type="project" value="UniProtKB-KW"/>
</dbReference>
<dbReference type="Gene3D" id="3.30.450.80">
    <property type="entry name" value="Transcription factor LuxR-like, autoinducer-binding domain"/>
    <property type="match status" value="1"/>
</dbReference>
<dbReference type="EMBL" id="SACP01000026">
    <property type="protein sequence ID" value="RVU14859.1"/>
    <property type="molecule type" value="Genomic_DNA"/>
</dbReference>
<dbReference type="Pfam" id="PF00196">
    <property type="entry name" value="GerE"/>
    <property type="match status" value="1"/>
</dbReference>
<dbReference type="GO" id="GO:0006355">
    <property type="term" value="P:regulation of DNA-templated transcription"/>
    <property type="evidence" value="ECO:0007669"/>
    <property type="project" value="InterPro"/>
</dbReference>
<protein>
    <submittedName>
        <fullName evidence="5">LuxR family transcriptional regulator</fullName>
    </submittedName>
</protein>
<dbReference type="PANTHER" id="PTHR44688">
    <property type="entry name" value="DNA-BINDING TRANSCRIPTIONAL ACTIVATOR DEVR_DOSR"/>
    <property type="match status" value="1"/>
</dbReference>
<dbReference type="InterPro" id="IPR036388">
    <property type="entry name" value="WH-like_DNA-bd_sf"/>
</dbReference>
<dbReference type="PROSITE" id="PS50043">
    <property type="entry name" value="HTH_LUXR_2"/>
    <property type="match status" value="1"/>
</dbReference>
<keyword evidence="1" id="KW-0805">Transcription regulation</keyword>
<keyword evidence="2" id="KW-0238">DNA-binding</keyword>
<sequence length="244" mass="27074">MDTIRQISFDVVHRLKRAETSEQLFQELQSAGGDFGYDSFIVTGLPQRPSELLADCSLLVGWPLDWAQRYIERDYVRIDPVIEHIRHTIDPFVWSEVAYDRSDPGPARVMNEAPSFGLVDGYCVPVHRIDGREAGVSFGAARLDLSDDARAGLHMIAVYAFSKAASLRSEAAAAPERGAAGRCSQREIECMRWAAAGKTGWETSEILSLSQRTVECYLASAAKKLKAVNRVQLIAEAMRRGLIE</sequence>
<evidence type="ECO:0000259" key="4">
    <source>
        <dbReference type="PROSITE" id="PS50043"/>
    </source>
</evidence>
<dbReference type="Gene3D" id="1.10.10.10">
    <property type="entry name" value="Winged helix-like DNA-binding domain superfamily/Winged helix DNA-binding domain"/>
    <property type="match status" value="1"/>
</dbReference>
<dbReference type="InterPro" id="IPR000792">
    <property type="entry name" value="Tscrpt_reg_LuxR_C"/>
</dbReference>
<dbReference type="OrthoDB" id="3170288at2"/>
<dbReference type="Pfam" id="PF03472">
    <property type="entry name" value="Autoind_bind"/>
    <property type="match status" value="1"/>
</dbReference>
<dbReference type="AlphaFoldDB" id="A0A437NXV9"/>
<dbReference type="SMART" id="SM00421">
    <property type="entry name" value="HTH_LUXR"/>
    <property type="match status" value="1"/>
</dbReference>
<accession>A0A437NXV9</accession>
<dbReference type="PRINTS" id="PR00038">
    <property type="entry name" value="HTHLUXR"/>
</dbReference>
<evidence type="ECO:0000256" key="1">
    <source>
        <dbReference type="ARBA" id="ARBA00023015"/>
    </source>
</evidence>
<dbReference type="InterPro" id="IPR005143">
    <property type="entry name" value="TF_LuxR_autoind-bd_dom"/>
</dbReference>
<proteinExistence type="predicted"/>
<dbReference type="SUPFAM" id="SSF75516">
    <property type="entry name" value="Pheromone-binding domain of LuxR-like quorum-sensing transcription factors"/>
    <property type="match status" value="1"/>
</dbReference>
<organism evidence="5 6">
    <name type="scientific">Methylobacterium oryzihabitans</name>
    <dbReference type="NCBI Taxonomy" id="2499852"/>
    <lineage>
        <taxon>Bacteria</taxon>
        <taxon>Pseudomonadati</taxon>
        <taxon>Pseudomonadota</taxon>
        <taxon>Alphaproteobacteria</taxon>
        <taxon>Hyphomicrobiales</taxon>
        <taxon>Methylobacteriaceae</taxon>
        <taxon>Methylobacterium</taxon>
    </lineage>
</organism>
<evidence type="ECO:0000313" key="5">
    <source>
        <dbReference type="EMBL" id="RVU14859.1"/>
    </source>
</evidence>
<dbReference type="PANTHER" id="PTHR44688:SF16">
    <property type="entry name" value="DNA-BINDING TRANSCRIPTIONAL ACTIVATOR DEVR_DOSR"/>
    <property type="match status" value="1"/>
</dbReference>
<dbReference type="Proteomes" id="UP000286997">
    <property type="component" value="Unassembled WGS sequence"/>
</dbReference>